<feature type="transmembrane region" description="Helical" evidence="11">
    <location>
        <begin position="15"/>
        <end position="39"/>
    </location>
</feature>
<dbReference type="EMBL" id="AZGA01000088">
    <property type="protein sequence ID" value="KRM30523.1"/>
    <property type="molecule type" value="Genomic_DNA"/>
</dbReference>
<evidence type="ECO:0000256" key="3">
    <source>
        <dbReference type="ARBA" id="ARBA00011131"/>
    </source>
</evidence>
<feature type="transmembrane region" description="Helical" evidence="11">
    <location>
        <begin position="233"/>
        <end position="255"/>
    </location>
</feature>
<dbReference type="PANTHER" id="PTHR43738:SF1">
    <property type="entry name" value="HEMIN TRANSPORT SYSTEM PERMEASE PROTEIN HRTB-RELATED"/>
    <property type="match status" value="1"/>
</dbReference>
<evidence type="ECO:0000256" key="4">
    <source>
        <dbReference type="ARBA" id="ARBA00016962"/>
    </source>
</evidence>
<dbReference type="OrthoDB" id="384327at2"/>
<comment type="subcellular location">
    <subcellularLocation>
        <location evidence="1">Cell membrane</location>
        <topology evidence="1">Multi-pass membrane protein</topology>
    </subcellularLocation>
</comment>
<keyword evidence="5" id="KW-0813">Transport</keyword>
<keyword evidence="7 11" id="KW-0812">Transmembrane</keyword>
<evidence type="ECO:0000313" key="14">
    <source>
        <dbReference type="Proteomes" id="UP000051236"/>
    </source>
</evidence>
<keyword evidence="9 11" id="KW-0472">Membrane</keyword>
<organism evidence="13 14">
    <name type="scientific">Agrilactobacillus composti DSM 18527 = JCM 14202</name>
    <dbReference type="NCBI Taxonomy" id="1423734"/>
    <lineage>
        <taxon>Bacteria</taxon>
        <taxon>Bacillati</taxon>
        <taxon>Bacillota</taxon>
        <taxon>Bacilli</taxon>
        <taxon>Lactobacillales</taxon>
        <taxon>Lactobacillaceae</taxon>
        <taxon>Agrilactobacillus</taxon>
    </lineage>
</organism>
<comment type="function">
    <text evidence="10">Part of the ABC transporter complex hrt involved in hemin import. Responsible for the translocation of the substrate across the membrane.</text>
</comment>
<evidence type="ECO:0000259" key="12">
    <source>
        <dbReference type="Pfam" id="PF02687"/>
    </source>
</evidence>
<feature type="transmembrane region" description="Helical" evidence="11">
    <location>
        <begin position="316"/>
        <end position="338"/>
    </location>
</feature>
<evidence type="ECO:0000256" key="9">
    <source>
        <dbReference type="ARBA" id="ARBA00023136"/>
    </source>
</evidence>
<evidence type="ECO:0000256" key="10">
    <source>
        <dbReference type="ARBA" id="ARBA00024973"/>
    </source>
</evidence>
<feature type="domain" description="ABC3 transporter permease C-terminal" evidence="12">
    <location>
        <begin position="235"/>
        <end position="346"/>
    </location>
</feature>
<comment type="caution">
    <text evidence="13">The sequence shown here is derived from an EMBL/GenBank/DDBJ whole genome shotgun (WGS) entry which is preliminary data.</text>
</comment>
<accession>X0PNB2</accession>
<dbReference type="InterPro" id="IPR003838">
    <property type="entry name" value="ABC3_permease_C"/>
</dbReference>
<dbReference type="PATRIC" id="fig|1423734.3.peg.1676"/>
<gene>
    <name evidence="13" type="ORF">FC83_GL001657</name>
</gene>
<evidence type="ECO:0000256" key="7">
    <source>
        <dbReference type="ARBA" id="ARBA00022692"/>
    </source>
</evidence>
<keyword evidence="6" id="KW-1003">Cell membrane</keyword>
<feature type="transmembrane region" description="Helical" evidence="11">
    <location>
        <begin position="276"/>
        <end position="304"/>
    </location>
</feature>
<evidence type="ECO:0000256" key="5">
    <source>
        <dbReference type="ARBA" id="ARBA00022448"/>
    </source>
</evidence>
<keyword evidence="14" id="KW-1185">Reference proteome</keyword>
<reference evidence="13 14" key="1">
    <citation type="journal article" date="2015" name="Genome Announc.">
        <title>Expanding the biotechnology potential of lactobacilli through comparative genomics of 213 strains and associated genera.</title>
        <authorList>
            <person name="Sun Z."/>
            <person name="Harris H.M."/>
            <person name="McCann A."/>
            <person name="Guo C."/>
            <person name="Argimon S."/>
            <person name="Zhang W."/>
            <person name="Yang X."/>
            <person name="Jeffery I.B."/>
            <person name="Cooney J.C."/>
            <person name="Kagawa T.F."/>
            <person name="Liu W."/>
            <person name="Song Y."/>
            <person name="Salvetti E."/>
            <person name="Wrobel A."/>
            <person name="Rasinkangas P."/>
            <person name="Parkhill J."/>
            <person name="Rea M.C."/>
            <person name="O'Sullivan O."/>
            <person name="Ritari J."/>
            <person name="Douillard F.P."/>
            <person name="Paul Ross R."/>
            <person name="Yang R."/>
            <person name="Briner A.E."/>
            <person name="Felis G.E."/>
            <person name="de Vos W.M."/>
            <person name="Barrangou R."/>
            <person name="Klaenhammer T.R."/>
            <person name="Caufield P.W."/>
            <person name="Cui Y."/>
            <person name="Zhang H."/>
            <person name="O'Toole P.W."/>
        </authorList>
    </citation>
    <scope>NUCLEOTIDE SEQUENCE [LARGE SCALE GENOMIC DNA]</scope>
    <source>
        <strain evidence="13 14">DSM 18527</strain>
    </source>
</reference>
<keyword evidence="8 11" id="KW-1133">Transmembrane helix</keyword>
<dbReference type="Proteomes" id="UP000051236">
    <property type="component" value="Unassembled WGS sequence"/>
</dbReference>
<sequence>MFLATKEIWHNKMRYGLIIVTIFLTAYLIFFLTGLAVGLGRNNRTAIDQWPAQQIVLSNYANQSLVASTITPQQVQAAGLTQKGTPMGQTSVVVKAQGKSAKIDGTLFGIRWNSFIAPKLTAGRLPRQTNEVVVDDGLLAAEISRGDKITLNGSKTLYKIVGVTHDNRFYTVPVIFTNLSTFRQQRYGSDNVNNISAIVLRHKTTLKGDDLVQVSKAALINHIPGYTAQVATFGLMIGAMILIIFLTIGIFMYILTIQKISLYGIMRAQGIGNRTIVGALFSQILLVSLLGVVLAVLALGLTHAVMPAKVPFYSNWWLTLILGALNVLIALLGGAISLPKILKVDPLAAIGGD</sequence>
<dbReference type="STRING" id="1423734.FC83_GL001657"/>
<dbReference type="GO" id="GO:0005886">
    <property type="term" value="C:plasma membrane"/>
    <property type="evidence" value="ECO:0007669"/>
    <property type="project" value="UniProtKB-SubCell"/>
</dbReference>
<evidence type="ECO:0000256" key="11">
    <source>
        <dbReference type="SAM" id="Phobius"/>
    </source>
</evidence>
<evidence type="ECO:0000256" key="8">
    <source>
        <dbReference type="ARBA" id="ARBA00022989"/>
    </source>
</evidence>
<dbReference type="PANTHER" id="PTHR43738">
    <property type="entry name" value="ABC TRANSPORTER, MEMBRANE PROTEIN"/>
    <property type="match status" value="1"/>
</dbReference>
<comment type="similarity">
    <text evidence="2">Belongs to the ABC-4 integral membrane protein family. HrtB subfamily.</text>
</comment>
<dbReference type="RefSeq" id="WP_035450712.1">
    <property type="nucleotide sequence ID" value="NZ_AZGA01000088.1"/>
</dbReference>
<evidence type="ECO:0000256" key="1">
    <source>
        <dbReference type="ARBA" id="ARBA00004651"/>
    </source>
</evidence>
<protein>
    <recommendedName>
        <fullName evidence="4">Putative hemin transport system permease protein HrtB</fullName>
    </recommendedName>
</protein>
<name>X0PNB2_9LACO</name>
<evidence type="ECO:0000256" key="2">
    <source>
        <dbReference type="ARBA" id="ARBA00008697"/>
    </source>
</evidence>
<evidence type="ECO:0000313" key="13">
    <source>
        <dbReference type="EMBL" id="KRM30523.1"/>
    </source>
</evidence>
<dbReference type="AlphaFoldDB" id="X0PNB2"/>
<proteinExistence type="inferred from homology"/>
<dbReference type="eggNOG" id="COG0577">
    <property type="taxonomic scope" value="Bacteria"/>
</dbReference>
<dbReference type="InterPro" id="IPR051125">
    <property type="entry name" value="ABC-4/HrtB_transporter"/>
</dbReference>
<evidence type="ECO:0000256" key="6">
    <source>
        <dbReference type="ARBA" id="ARBA00022475"/>
    </source>
</evidence>
<dbReference type="Pfam" id="PF02687">
    <property type="entry name" value="FtsX"/>
    <property type="match status" value="1"/>
</dbReference>
<comment type="subunit">
    <text evidence="3">The complex is composed of two ATP-binding proteins (HrtA), two transmembrane proteins (HrtB) and a solute-binding protein.</text>
</comment>